<protein>
    <recommendedName>
        <fullName evidence="1">CYTH domain-containing protein</fullName>
    </recommendedName>
</protein>
<accession>G3MLY0</accession>
<dbReference type="PANTHER" id="PTHR21028:SF2">
    <property type="entry name" value="CYTH DOMAIN-CONTAINING PROTEIN"/>
    <property type="match status" value="1"/>
</dbReference>
<dbReference type="CDD" id="cd07890">
    <property type="entry name" value="CYTH-like_AC_IV-like"/>
    <property type="match status" value="1"/>
</dbReference>
<dbReference type="Gene3D" id="2.40.320.10">
    <property type="entry name" value="Hypothetical Protein Pfu-838710-001"/>
    <property type="match status" value="1"/>
</dbReference>
<reference evidence="2" key="1">
    <citation type="journal article" date="2011" name="PLoS ONE">
        <title>A deep insight into the sialotranscriptome of the gulf coast tick, Amblyomma maculatum.</title>
        <authorList>
            <person name="Karim S."/>
            <person name="Singh P."/>
            <person name="Ribeiro J.M."/>
        </authorList>
    </citation>
    <scope>NUCLEOTIDE SEQUENCE</scope>
    <source>
        <tissue evidence="2">Salivary gland</tissue>
    </source>
</reference>
<proteinExistence type="evidence at transcript level"/>
<dbReference type="InterPro" id="IPR023577">
    <property type="entry name" value="CYTH_domain"/>
</dbReference>
<dbReference type="PROSITE" id="PS51707">
    <property type="entry name" value="CYTH"/>
    <property type="match status" value="1"/>
</dbReference>
<dbReference type="Pfam" id="PF01928">
    <property type="entry name" value="CYTH"/>
    <property type="match status" value="1"/>
</dbReference>
<dbReference type="GO" id="GO:0016462">
    <property type="term" value="F:pyrophosphatase activity"/>
    <property type="evidence" value="ECO:0007669"/>
    <property type="project" value="UniProtKB-ARBA"/>
</dbReference>
<dbReference type="SUPFAM" id="SSF55154">
    <property type="entry name" value="CYTH-like phosphatases"/>
    <property type="match status" value="1"/>
</dbReference>
<name>G3MLY0_AMBMU</name>
<evidence type="ECO:0000259" key="1">
    <source>
        <dbReference type="PROSITE" id="PS51707"/>
    </source>
</evidence>
<dbReference type="InterPro" id="IPR008173">
    <property type="entry name" value="Adenylyl_cyclase_CyaB"/>
</dbReference>
<dbReference type="InterPro" id="IPR033469">
    <property type="entry name" value="CYTH-like_dom_sf"/>
</dbReference>
<dbReference type="AlphaFoldDB" id="G3MLY0"/>
<dbReference type="PANTHER" id="PTHR21028">
    <property type="entry name" value="SI:CH211-156B7.4"/>
    <property type="match status" value="1"/>
</dbReference>
<sequence>MPSNVEVKARLGDNRTSVMSRVRPMARSHSSLRQEDTYFGVTRGRLKLRQQTLLKEDGGVAEESATLYFYDRPDTQGPKRSDYEFLRFTMLEEALAFKRLLSRSLGVRGVVRKRRELFLVGQTRVHVDAVQGLGDFVELEVMLEETETTEEGQVIAQSLCEQLGIATDCLVSGSYIDLLPQDTVWE</sequence>
<evidence type="ECO:0000313" key="2">
    <source>
        <dbReference type="EMBL" id="AEO34498.1"/>
    </source>
</evidence>
<dbReference type="EMBL" id="JO842881">
    <property type="protein sequence ID" value="AEO34498.1"/>
    <property type="molecule type" value="mRNA"/>
</dbReference>
<organism evidence="2">
    <name type="scientific">Amblyomma maculatum</name>
    <name type="common">Gulf Coast tick</name>
    <dbReference type="NCBI Taxonomy" id="34609"/>
    <lineage>
        <taxon>Eukaryota</taxon>
        <taxon>Metazoa</taxon>
        <taxon>Ecdysozoa</taxon>
        <taxon>Arthropoda</taxon>
        <taxon>Chelicerata</taxon>
        <taxon>Arachnida</taxon>
        <taxon>Acari</taxon>
        <taxon>Parasitiformes</taxon>
        <taxon>Ixodida</taxon>
        <taxon>Ixodoidea</taxon>
        <taxon>Ixodidae</taxon>
        <taxon>Amblyomminae</taxon>
        <taxon>Amblyomma</taxon>
    </lineage>
</organism>
<feature type="domain" description="CYTH" evidence="1">
    <location>
        <begin position="2"/>
        <end position="181"/>
    </location>
</feature>
<dbReference type="SMART" id="SM01118">
    <property type="entry name" value="CYTH"/>
    <property type="match status" value="1"/>
</dbReference>